<dbReference type="KEGG" id="aji:C0Z10_04385"/>
<sequence>MDDKQVLRYYLDREREVVLWKIEGLSERQVRTPMTTTGTNLLGIVKHLATMEAGYFGECCGRPFPEPMPWIDDDAAPNEDMWATADESASWVCDLTRRVWAHSDLTIDSMTLDSAAHVPWWGPEREHTTLRTLMVHMIGETCRHVGQMDILREEIDGSVGSRPQRSNVAPLDTDGWTRYRRRLQEIADSFGPGA</sequence>
<dbReference type="InterPro" id="IPR007061">
    <property type="entry name" value="MST-like"/>
</dbReference>
<organism evidence="1 2">
    <name type="scientific">Acidipropionibacterium jensenii</name>
    <dbReference type="NCBI Taxonomy" id="1749"/>
    <lineage>
        <taxon>Bacteria</taxon>
        <taxon>Bacillati</taxon>
        <taxon>Actinomycetota</taxon>
        <taxon>Actinomycetes</taxon>
        <taxon>Propionibacteriales</taxon>
        <taxon>Propionibacteriaceae</taxon>
        <taxon>Acidipropionibacterium</taxon>
    </lineage>
</organism>
<dbReference type="InterPro" id="IPR034660">
    <property type="entry name" value="DinB/YfiT-like"/>
</dbReference>
<protein>
    <submittedName>
        <fullName evidence="1">DinB family protein</fullName>
    </submittedName>
</protein>
<gene>
    <name evidence="1" type="ORF">C0Z10_04385</name>
</gene>
<evidence type="ECO:0000313" key="1">
    <source>
        <dbReference type="EMBL" id="AZZ39109.1"/>
    </source>
</evidence>
<evidence type="ECO:0000313" key="2">
    <source>
        <dbReference type="Proteomes" id="UP000285875"/>
    </source>
</evidence>
<dbReference type="AlphaFoldDB" id="A0A3Q9UJP8"/>
<dbReference type="SUPFAM" id="SSF109854">
    <property type="entry name" value="DinB/YfiT-like putative metalloenzymes"/>
    <property type="match status" value="1"/>
</dbReference>
<proteinExistence type="predicted"/>
<name>A0A3Q9UJP8_9ACTN</name>
<dbReference type="EMBL" id="CP025570">
    <property type="protein sequence ID" value="AZZ39109.1"/>
    <property type="molecule type" value="Genomic_DNA"/>
</dbReference>
<dbReference type="Gene3D" id="1.20.120.450">
    <property type="entry name" value="dinb family like domain"/>
    <property type="match status" value="1"/>
</dbReference>
<dbReference type="RefSeq" id="WP_097798572.1">
    <property type="nucleotide sequence ID" value="NZ_CP025570.1"/>
</dbReference>
<reference evidence="2" key="1">
    <citation type="submission" date="2017-12" db="EMBL/GenBank/DDBJ databases">
        <title>Whole genome sequencing of Acidipropionibacterium jensenii strains JS279 and JS280.</title>
        <authorList>
            <person name="Deptula P."/>
            <person name="Laine P."/>
            <person name="Smolander O.-P."/>
            <person name="Paulin L."/>
            <person name="Auvinen P."/>
            <person name="Varmanen P."/>
        </authorList>
    </citation>
    <scope>NUCLEOTIDE SEQUENCE [LARGE SCALE GENOMIC DNA]</scope>
    <source>
        <strain evidence="2">JS280</strain>
    </source>
</reference>
<dbReference type="Pfam" id="PF04978">
    <property type="entry name" value="MST"/>
    <property type="match status" value="1"/>
</dbReference>
<dbReference type="Proteomes" id="UP000285875">
    <property type="component" value="Chromosome"/>
</dbReference>
<accession>A0A3Q9UJP8</accession>